<organism evidence="2 3">
    <name type="scientific">Pisum sativum</name>
    <name type="common">Garden pea</name>
    <name type="synonym">Lathyrus oleraceus</name>
    <dbReference type="NCBI Taxonomy" id="3888"/>
    <lineage>
        <taxon>Eukaryota</taxon>
        <taxon>Viridiplantae</taxon>
        <taxon>Streptophyta</taxon>
        <taxon>Embryophyta</taxon>
        <taxon>Tracheophyta</taxon>
        <taxon>Spermatophyta</taxon>
        <taxon>Magnoliopsida</taxon>
        <taxon>eudicotyledons</taxon>
        <taxon>Gunneridae</taxon>
        <taxon>Pentapetalae</taxon>
        <taxon>rosids</taxon>
        <taxon>fabids</taxon>
        <taxon>Fabales</taxon>
        <taxon>Fabaceae</taxon>
        <taxon>Papilionoideae</taxon>
        <taxon>50 kb inversion clade</taxon>
        <taxon>NPAAA clade</taxon>
        <taxon>Hologalegina</taxon>
        <taxon>IRL clade</taxon>
        <taxon>Fabeae</taxon>
        <taxon>Lathyrus</taxon>
    </lineage>
</organism>
<protein>
    <submittedName>
        <fullName evidence="2">Uncharacterized protein</fullName>
    </submittedName>
</protein>
<comment type="caution">
    <text evidence="2">The sequence shown here is derived from an EMBL/GenBank/DDBJ whole genome shotgun (WGS) entry which is preliminary data.</text>
</comment>
<dbReference type="Proteomes" id="UP001058974">
    <property type="component" value="Chromosome 5"/>
</dbReference>
<dbReference type="AlphaFoldDB" id="A0A9D4X102"/>
<reference evidence="2 3" key="1">
    <citation type="journal article" date="2022" name="Nat. Genet.">
        <title>Improved pea reference genome and pan-genome highlight genomic features and evolutionary characteristics.</title>
        <authorList>
            <person name="Yang T."/>
            <person name="Liu R."/>
            <person name="Luo Y."/>
            <person name="Hu S."/>
            <person name="Wang D."/>
            <person name="Wang C."/>
            <person name="Pandey M.K."/>
            <person name="Ge S."/>
            <person name="Xu Q."/>
            <person name="Li N."/>
            <person name="Li G."/>
            <person name="Huang Y."/>
            <person name="Saxena R.K."/>
            <person name="Ji Y."/>
            <person name="Li M."/>
            <person name="Yan X."/>
            <person name="He Y."/>
            <person name="Liu Y."/>
            <person name="Wang X."/>
            <person name="Xiang C."/>
            <person name="Varshney R.K."/>
            <person name="Ding H."/>
            <person name="Gao S."/>
            <person name="Zong X."/>
        </authorList>
    </citation>
    <scope>NUCLEOTIDE SEQUENCE [LARGE SCALE GENOMIC DNA]</scope>
    <source>
        <strain evidence="2 3">cv. Zhongwan 6</strain>
    </source>
</reference>
<evidence type="ECO:0000256" key="1">
    <source>
        <dbReference type="SAM" id="MobiDB-lite"/>
    </source>
</evidence>
<dbReference type="Gramene" id="Psat05G0739800-T1">
    <property type="protein sequence ID" value="KAI5412753.1"/>
    <property type="gene ID" value="KIW84_057398"/>
</dbReference>
<accession>A0A9D4X102</accession>
<dbReference type="EMBL" id="JAMSHJ010000005">
    <property type="protein sequence ID" value="KAI5412753.1"/>
    <property type="molecule type" value="Genomic_DNA"/>
</dbReference>
<evidence type="ECO:0000313" key="3">
    <source>
        <dbReference type="Proteomes" id="UP001058974"/>
    </source>
</evidence>
<proteinExistence type="predicted"/>
<feature type="region of interest" description="Disordered" evidence="1">
    <location>
        <begin position="63"/>
        <end position="106"/>
    </location>
</feature>
<sequence length="106" mass="11988">MKRTIKALEDIAVEMVNCDVKKSLRDQSFNRCWKSTEERPTVTGRKEEDGVIFKPITINRSTFLGSGKGKGRAFDTRNDRERTRGRGGGNASDSRKDKINALGRLR</sequence>
<gene>
    <name evidence="2" type="ORF">KIW84_057398</name>
</gene>
<evidence type="ECO:0000313" key="2">
    <source>
        <dbReference type="EMBL" id="KAI5412753.1"/>
    </source>
</evidence>
<name>A0A9D4X102_PEA</name>
<keyword evidence="3" id="KW-1185">Reference proteome</keyword>
<feature type="compositionally biased region" description="Basic and acidic residues" evidence="1">
    <location>
        <begin position="72"/>
        <end position="84"/>
    </location>
</feature>